<dbReference type="STRING" id="575540.Isop_3210"/>
<keyword evidence="1" id="KW-0378">Hydrolase</keyword>
<organism evidence="1 2">
    <name type="scientific">Isosphaera pallida (strain ATCC 43644 / DSM 9630 / IS1B)</name>
    <dbReference type="NCBI Taxonomy" id="575540"/>
    <lineage>
        <taxon>Bacteria</taxon>
        <taxon>Pseudomonadati</taxon>
        <taxon>Planctomycetota</taxon>
        <taxon>Planctomycetia</taxon>
        <taxon>Isosphaerales</taxon>
        <taxon>Isosphaeraceae</taxon>
        <taxon>Isosphaera</taxon>
    </lineage>
</organism>
<dbReference type="AlphaFoldDB" id="E8R4H8"/>
<dbReference type="GO" id="GO:0016787">
    <property type="term" value="F:hydrolase activity"/>
    <property type="evidence" value="ECO:0007669"/>
    <property type="project" value="UniProtKB-KW"/>
</dbReference>
<dbReference type="CDD" id="cd01427">
    <property type="entry name" value="HAD_like"/>
    <property type="match status" value="1"/>
</dbReference>
<dbReference type="RefSeq" id="WP_013566061.1">
    <property type="nucleotide sequence ID" value="NC_014962.1"/>
</dbReference>
<evidence type="ECO:0000313" key="2">
    <source>
        <dbReference type="Proteomes" id="UP000008631"/>
    </source>
</evidence>
<keyword evidence="2" id="KW-1185">Reference proteome</keyword>
<dbReference type="Proteomes" id="UP000008631">
    <property type="component" value="Chromosome"/>
</dbReference>
<name>E8R4H8_ISOPI</name>
<dbReference type="InterPro" id="IPR023214">
    <property type="entry name" value="HAD_sf"/>
</dbReference>
<reference evidence="1 2" key="2">
    <citation type="journal article" date="2011" name="Stand. Genomic Sci.">
        <title>Complete genome sequence of Isosphaera pallida type strain (IS1B).</title>
        <authorList>
            <consortium name="US DOE Joint Genome Institute (JGI-PGF)"/>
            <person name="Goker M."/>
            <person name="Cleland D."/>
            <person name="Saunders E."/>
            <person name="Lapidus A."/>
            <person name="Nolan M."/>
            <person name="Lucas S."/>
            <person name="Hammon N."/>
            <person name="Deshpande S."/>
            <person name="Cheng J.F."/>
            <person name="Tapia R."/>
            <person name="Han C."/>
            <person name="Goodwin L."/>
            <person name="Pitluck S."/>
            <person name="Liolios K."/>
            <person name="Pagani I."/>
            <person name="Ivanova N."/>
            <person name="Mavromatis K."/>
            <person name="Pati A."/>
            <person name="Chen A."/>
            <person name="Palaniappan K."/>
            <person name="Land M."/>
            <person name="Hauser L."/>
            <person name="Chang Y.J."/>
            <person name="Jeffries C.D."/>
            <person name="Detter J.C."/>
            <person name="Beck B."/>
            <person name="Woyke T."/>
            <person name="Bristow J."/>
            <person name="Eisen J.A."/>
            <person name="Markowitz V."/>
            <person name="Hugenholtz P."/>
            <person name="Kyrpides N.C."/>
            <person name="Klenk H.P."/>
        </authorList>
    </citation>
    <scope>NUCLEOTIDE SEQUENCE [LARGE SCALE GENOMIC DNA]</scope>
    <source>
        <strain evidence="2">ATCC 43644 / DSM 9630 / IS1B</strain>
    </source>
</reference>
<dbReference type="HOGENOM" id="CLU_979635_0_0_0"/>
<dbReference type="SUPFAM" id="SSF56784">
    <property type="entry name" value="HAD-like"/>
    <property type="match status" value="1"/>
</dbReference>
<accession>E8R4H8</accession>
<proteinExistence type="predicted"/>
<dbReference type="InterPro" id="IPR036412">
    <property type="entry name" value="HAD-like_sf"/>
</dbReference>
<dbReference type="eggNOG" id="COG0546">
    <property type="taxonomic scope" value="Bacteria"/>
</dbReference>
<sequence length="300" mass="32890">MSERGEAAQLDQIKAMPKRHEFFVGIDSDGCAFDTMEVKHKECFIPNIIEFYRLAAVARVARECAEFVNLYSKHRGINRFPALALTFDLLAQRPEVKRRGFEVPAITGLRSWTALESKLGNPALEEAVQRTGDPDLTLALAWSKAVNQAVDRIVQGVPPFPLVRETLEVLADKADVAVVSATPTAALRKEWGEHGLAERVGLIAGQEVGSKREILAAATSGKYEPQRMLMIGDAPGDLKAAQAVGALFYPINPGGEDDSWARFFQEDLPRFLDGGYAGAVMEARVAEFRALLPETPPWGD</sequence>
<dbReference type="KEGG" id="ipa:Isop_3210"/>
<protein>
    <submittedName>
        <fullName evidence="1">Haloacid dehalogenase domain protein hydrolase</fullName>
    </submittedName>
</protein>
<gene>
    <name evidence="1" type="ordered locus">Isop_3210</name>
</gene>
<dbReference type="EMBL" id="CP002353">
    <property type="protein sequence ID" value="ADV63773.1"/>
    <property type="molecule type" value="Genomic_DNA"/>
</dbReference>
<evidence type="ECO:0000313" key="1">
    <source>
        <dbReference type="EMBL" id="ADV63773.1"/>
    </source>
</evidence>
<dbReference type="InParanoid" id="E8R4H8"/>
<dbReference type="Pfam" id="PF00702">
    <property type="entry name" value="Hydrolase"/>
    <property type="match status" value="1"/>
</dbReference>
<dbReference type="Gene3D" id="3.40.50.1000">
    <property type="entry name" value="HAD superfamily/HAD-like"/>
    <property type="match status" value="1"/>
</dbReference>
<reference key="1">
    <citation type="submission" date="2010-11" db="EMBL/GenBank/DDBJ databases">
        <title>The complete sequence of chromosome of Isophaera pallida ATCC 43644.</title>
        <authorList>
            <consortium name="US DOE Joint Genome Institute (JGI-PGF)"/>
            <person name="Lucas S."/>
            <person name="Copeland A."/>
            <person name="Lapidus A."/>
            <person name="Bruce D."/>
            <person name="Goodwin L."/>
            <person name="Pitluck S."/>
            <person name="Kyrpides N."/>
            <person name="Mavromatis K."/>
            <person name="Pagani I."/>
            <person name="Ivanova N."/>
            <person name="Saunders E."/>
            <person name="Brettin T."/>
            <person name="Detter J.C."/>
            <person name="Han C."/>
            <person name="Tapia R."/>
            <person name="Land M."/>
            <person name="Hauser L."/>
            <person name="Markowitz V."/>
            <person name="Cheng J.-F."/>
            <person name="Hugenholtz P."/>
            <person name="Woyke T."/>
            <person name="Wu D."/>
            <person name="Eisen J.A."/>
        </authorList>
    </citation>
    <scope>NUCLEOTIDE SEQUENCE</scope>
    <source>
        <strain>ATCC 43644</strain>
    </source>
</reference>